<dbReference type="PANTHER" id="PTHR21446:SF12">
    <property type="entry name" value="POTASSIUM CHANNEL TETRAMERIZATION DOMAIN CONTAINING 1"/>
    <property type="match status" value="1"/>
</dbReference>
<dbReference type="EMBL" id="CALNXJ010000014">
    <property type="protein sequence ID" value="CAH3114090.1"/>
    <property type="molecule type" value="Genomic_DNA"/>
</dbReference>
<evidence type="ECO:0000313" key="1">
    <source>
        <dbReference type="EMBL" id="CAH3114090.1"/>
    </source>
</evidence>
<protein>
    <submittedName>
        <fullName evidence="1">Uncharacterized protein</fullName>
    </submittedName>
</protein>
<dbReference type="InterPro" id="IPR052787">
    <property type="entry name" value="MAVS"/>
</dbReference>
<comment type="caution">
    <text evidence="1">The sequence shown here is derived from an EMBL/GenBank/DDBJ whole genome shotgun (WGS) entry which is preliminary data.</text>
</comment>
<name>A0AAU9WGI3_9CNID</name>
<evidence type="ECO:0000313" key="2">
    <source>
        <dbReference type="Proteomes" id="UP001159428"/>
    </source>
</evidence>
<dbReference type="PANTHER" id="PTHR21446">
    <property type="entry name" value="DUF3504 DOMAIN-CONTAINING PROTEIN"/>
    <property type="match status" value="1"/>
</dbReference>
<organism evidence="1 2">
    <name type="scientific">Pocillopora meandrina</name>
    <dbReference type="NCBI Taxonomy" id="46732"/>
    <lineage>
        <taxon>Eukaryota</taxon>
        <taxon>Metazoa</taxon>
        <taxon>Cnidaria</taxon>
        <taxon>Anthozoa</taxon>
        <taxon>Hexacorallia</taxon>
        <taxon>Scleractinia</taxon>
        <taxon>Astrocoeniina</taxon>
        <taxon>Pocilloporidae</taxon>
        <taxon>Pocillopora</taxon>
    </lineage>
</organism>
<feature type="non-terminal residue" evidence="1">
    <location>
        <position position="199"/>
    </location>
</feature>
<keyword evidence="2" id="KW-1185">Reference proteome</keyword>
<reference evidence="1 2" key="1">
    <citation type="submission" date="2022-05" db="EMBL/GenBank/DDBJ databases">
        <authorList>
            <consortium name="Genoscope - CEA"/>
            <person name="William W."/>
        </authorList>
    </citation>
    <scope>NUCLEOTIDE SEQUENCE [LARGE SCALE GENOMIC DNA]</scope>
</reference>
<dbReference type="Proteomes" id="UP001159428">
    <property type="component" value="Unassembled WGS sequence"/>
</dbReference>
<accession>A0AAU9WGI3</accession>
<dbReference type="AlphaFoldDB" id="A0AAU9WGI3"/>
<sequence>MSTDPRSTRSNEILNALLDEPKKLGKENSQHKPTLEDEELEKLKSTDALSHNNPLSLLANFWFHIVFYFCRRGRERQRELQKSSHKLEVDGSGRNYVTMAYDEVSKNHSGGQKHGKYTQMYEMDSPNDGNKAVKLYLSKLNPKITQPKLGAFRSRVLLHCSEVLSSRIQGSKALVSVQKSTHSAAKSAKVVGNQHLRPM</sequence>
<gene>
    <name evidence="1" type="ORF">PMEA_00006054</name>
</gene>
<proteinExistence type="predicted"/>